<comment type="similarity">
    <text evidence="1">Belongs to the AHA1 family.</text>
</comment>
<dbReference type="SUPFAM" id="SSF55961">
    <property type="entry name" value="Bet v1-like"/>
    <property type="match status" value="1"/>
</dbReference>
<dbReference type="STRING" id="1045775.SAMN05216378_1805"/>
<proteinExistence type="inferred from homology"/>
<dbReference type="InterPro" id="IPR023393">
    <property type="entry name" value="START-like_dom_sf"/>
</dbReference>
<dbReference type="EMBL" id="FOMT01000002">
    <property type="protein sequence ID" value="SFD97089.1"/>
    <property type="molecule type" value="Genomic_DNA"/>
</dbReference>
<protein>
    <submittedName>
        <fullName evidence="3">Uncharacterized conserved protein YndB, AHSA1/START domain</fullName>
    </submittedName>
</protein>
<dbReference type="OrthoDB" id="9800600at2"/>
<dbReference type="Pfam" id="PF08327">
    <property type="entry name" value="AHSA1"/>
    <property type="match status" value="1"/>
</dbReference>
<dbReference type="Gene3D" id="3.30.530.20">
    <property type="match status" value="1"/>
</dbReference>
<dbReference type="RefSeq" id="WP_091183746.1">
    <property type="nucleotide sequence ID" value="NZ_FOMT01000002.1"/>
</dbReference>
<evidence type="ECO:0000313" key="4">
    <source>
        <dbReference type="Proteomes" id="UP000198855"/>
    </source>
</evidence>
<evidence type="ECO:0000313" key="3">
    <source>
        <dbReference type="EMBL" id="SFD97089.1"/>
    </source>
</evidence>
<name>A0A1I1WPZ0_9BACL</name>
<dbReference type="CDD" id="cd08893">
    <property type="entry name" value="SRPBCC_CalC_Aha1-like_GntR-HTH"/>
    <property type="match status" value="1"/>
</dbReference>
<gene>
    <name evidence="3" type="ORF">SAMN05216378_1805</name>
</gene>
<dbReference type="InterPro" id="IPR013538">
    <property type="entry name" value="ASHA1/2-like_C"/>
</dbReference>
<dbReference type="Proteomes" id="UP000198855">
    <property type="component" value="Unassembled WGS sequence"/>
</dbReference>
<evidence type="ECO:0000259" key="2">
    <source>
        <dbReference type="Pfam" id="PF08327"/>
    </source>
</evidence>
<reference evidence="4" key="1">
    <citation type="submission" date="2016-10" db="EMBL/GenBank/DDBJ databases">
        <authorList>
            <person name="Varghese N."/>
            <person name="Submissions S."/>
        </authorList>
    </citation>
    <scope>NUCLEOTIDE SEQUENCE [LARGE SCALE GENOMIC DNA]</scope>
    <source>
        <strain evidence="4">CGMCC 1.10784</strain>
    </source>
</reference>
<sequence length="150" mass="16937">MELKYEYYILATPEQVWQTLVSPEGTRSTFFGTVLNSTLEPGAAFEYVGPGNDGENTVHVYGTILEAVPGKVLRYVEHPGPSYRDNHAELESRVTFTLETVGNCTKLTLINDEWTENHPSLANTQGHWWMMLSNIKTYTETGKTLDFGWS</sequence>
<dbReference type="AlphaFoldDB" id="A0A1I1WPZ0"/>
<keyword evidence="4" id="KW-1185">Reference proteome</keyword>
<feature type="domain" description="Activator of Hsp90 ATPase homologue 1/2-like C-terminal" evidence="2">
    <location>
        <begin position="11"/>
        <end position="139"/>
    </location>
</feature>
<accession>A0A1I1WPZ0</accession>
<evidence type="ECO:0000256" key="1">
    <source>
        <dbReference type="ARBA" id="ARBA00006817"/>
    </source>
</evidence>
<organism evidence="3 4">
    <name type="scientific">Paenibacillus catalpae</name>
    <dbReference type="NCBI Taxonomy" id="1045775"/>
    <lineage>
        <taxon>Bacteria</taxon>
        <taxon>Bacillati</taxon>
        <taxon>Bacillota</taxon>
        <taxon>Bacilli</taxon>
        <taxon>Bacillales</taxon>
        <taxon>Paenibacillaceae</taxon>
        <taxon>Paenibacillus</taxon>
    </lineage>
</organism>